<sequence length="675" mass="75024">MAGNGMDVPSVGFEALTRPTCSSFALQDEPDELSDESDEGSDDSAYFADCDEDAQRPEKGVVELCHSVLTKFLKGIAVLEENTYHGSSLVQELLALALEDIMTISNEKQSVSLMESPLLRQNVAAAQAALCIIPGKKEPKAEDKVAKAEQKTEVTPQAQIMVFQKYNLWWSLNVKRVKKSMRARLRWQEQQWVACTNLASDYKEAVSYNLKRNKVVHMKAQLEIGLQVAERFMEKRCLMICGSEKSQSQGTTGLVRKVVAEASVKFEGGMALAVCPILAGEGVLGGLRGEYRRIEDKHVSMGMELKNVQITFDLTATHGNRNMPCSLPAWMIVLESTLGCKQGTLWKAPRNAERDVKDSNAFCKNDFWQLVACKPSDKEETAQWVASPATLKAILESCLARVSTLKGQTLLVHHYTQYDGNFEKVVLDVMADMQDVCHIACFSQVEQPTIFQYALLQVKDKLLEEWKNNRSLISNMSPKYVAEADLSDLVDPKRPVLKLCTMTPEGNLQIPESERKKWLNDPVRNPDWRNRLKNFDAIFAPTEHRPTPTPSSMETDLAKEVVEEAATVTTCETPPSMSMEDFKNKYPEVQITLSLNLGADVVVSVVSDKVFLSSASAFHVAGANSTSPKPLFLYAGGSWISDGNKAKDWLAKPGNEGKGVEFRLESAKSLVPWLH</sequence>
<feature type="region of interest" description="Disordered" evidence="1">
    <location>
        <begin position="24"/>
        <end position="47"/>
    </location>
</feature>
<dbReference type="EMBL" id="CAXAMN010010791">
    <property type="protein sequence ID" value="CAK9032765.1"/>
    <property type="molecule type" value="Genomic_DNA"/>
</dbReference>
<accession>A0ABP0L2X9</accession>
<protein>
    <submittedName>
        <fullName evidence="2">Uncharacterized protein</fullName>
    </submittedName>
</protein>
<dbReference type="Proteomes" id="UP001642484">
    <property type="component" value="Unassembled WGS sequence"/>
</dbReference>
<proteinExistence type="predicted"/>
<evidence type="ECO:0000313" key="3">
    <source>
        <dbReference type="Proteomes" id="UP001642484"/>
    </source>
</evidence>
<organism evidence="2 3">
    <name type="scientific">Durusdinium trenchii</name>
    <dbReference type="NCBI Taxonomy" id="1381693"/>
    <lineage>
        <taxon>Eukaryota</taxon>
        <taxon>Sar</taxon>
        <taxon>Alveolata</taxon>
        <taxon>Dinophyceae</taxon>
        <taxon>Suessiales</taxon>
        <taxon>Symbiodiniaceae</taxon>
        <taxon>Durusdinium</taxon>
    </lineage>
</organism>
<gene>
    <name evidence="2" type="ORF">CCMP2556_LOCUS18795</name>
</gene>
<comment type="caution">
    <text evidence="2">The sequence shown here is derived from an EMBL/GenBank/DDBJ whole genome shotgun (WGS) entry which is preliminary data.</text>
</comment>
<name>A0ABP0L2X9_9DINO</name>
<reference evidence="2 3" key="1">
    <citation type="submission" date="2024-02" db="EMBL/GenBank/DDBJ databases">
        <authorList>
            <person name="Chen Y."/>
            <person name="Shah S."/>
            <person name="Dougan E. K."/>
            <person name="Thang M."/>
            <person name="Chan C."/>
        </authorList>
    </citation>
    <scope>NUCLEOTIDE SEQUENCE [LARGE SCALE GENOMIC DNA]</scope>
</reference>
<evidence type="ECO:0000313" key="2">
    <source>
        <dbReference type="EMBL" id="CAK9032765.1"/>
    </source>
</evidence>
<evidence type="ECO:0000256" key="1">
    <source>
        <dbReference type="SAM" id="MobiDB-lite"/>
    </source>
</evidence>
<keyword evidence="3" id="KW-1185">Reference proteome</keyword>
<feature type="compositionally biased region" description="Acidic residues" evidence="1">
    <location>
        <begin position="28"/>
        <end position="42"/>
    </location>
</feature>